<organism evidence="1 2">
    <name type="scientific">Phytophthora cactorum</name>
    <dbReference type="NCBI Taxonomy" id="29920"/>
    <lineage>
        <taxon>Eukaryota</taxon>
        <taxon>Sar</taxon>
        <taxon>Stramenopiles</taxon>
        <taxon>Oomycota</taxon>
        <taxon>Peronosporomycetes</taxon>
        <taxon>Peronosporales</taxon>
        <taxon>Peronosporaceae</taxon>
        <taxon>Phytophthora</taxon>
    </lineage>
</organism>
<dbReference type="AlphaFoldDB" id="A0A8T0YU71"/>
<protein>
    <submittedName>
        <fullName evidence="1">Uncharacterized protein</fullName>
    </submittedName>
</protein>
<evidence type="ECO:0000313" key="1">
    <source>
        <dbReference type="EMBL" id="KAG2852051.1"/>
    </source>
</evidence>
<dbReference type="EMBL" id="RCMI01006471">
    <property type="protein sequence ID" value="KAG2852051.1"/>
    <property type="molecule type" value="Genomic_DNA"/>
</dbReference>
<proteinExistence type="predicted"/>
<evidence type="ECO:0000313" key="2">
    <source>
        <dbReference type="Proteomes" id="UP000774804"/>
    </source>
</evidence>
<dbReference type="Proteomes" id="UP000774804">
    <property type="component" value="Unassembled WGS sequence"/>
</dbReference>
<gene>
    <name evidence="1" type="ORF">PC115_g26009</name>
</gene>
<comment type="caution">
    <text evidence="1">The sequence shown here is derived from an EMBL/GenBank/DDBJ whole genome shotgun (WGS) entry which is preliminary data.</text>
</comment>
<feature type="non-terminal residue" evidence="1">
    <location>
        <position position="1"/>
    </location>
</feature>
<accession>A0A8T0YU71</accession>
<reference evidence="1" key="1">
    <citation type="submission" date="2018-10" db="EMBL/GenBank/DDBJ databases">
        <title>Effector identification in a new, highly contiguous assembly of the strawberry crown rot pathogen Phytophthora cactorum.</title>
        <authorList>
            <person name="Armitage A.D."/>
            <person name="Nellist C.F."/>
            <person name="Bates H."/>
            <person name="Vickerstaff R.J."/>
            <person name="Harrison R.J."/>
        </authorList>
    </citation>
    <scope>NUCLEOTIDE SEQUENCE</scope>
    <source>
        <strain evidence="1">4032</strain>
    </source>
</reference>
<sequence>LRPMNLGRCTAHRGRRSVRSARADEVVLGHVVRQKQRRPHELSVDADGLEFLFGALHVDRVRQFGAESDDLQLARHGVGFLDGNFTVNDTDESD</sequence>
<name>A0A8T0YU71_9STRA</name>